<dbReference type="EMBL" id="JAATEP010000032">
    <property type="protein sequence ID" value="NJP94831.1"/>
    <property type="molecule type" value="Genomic_DNA"/>
</dbReference>
<organism evidence="3 4">
    <name type="scientific">Nonomuraea composti</name>
    <dbReference type="NCBI Taxonomy" id="2720023"/>
    <lineage>
        <taxon>Bacteria</taxon>
        <taxon>Bacillati</taxon>
        <taxon>Actinomycetota</taxon>
        <taxon>Actinomycetes</taxon>
        <taxon>Streptosporangiales</taxon>
        <taxon>Streptosporangiaceae</taxon>
        <taxon>Nonomuraea</taxon>
    </lineage>
</organism>
<reference evidence="3 4" key="1">
    <citation type="submission" date="2020-03" db="EMBL/GenBank/DDBJ databases">
        <title>WGS of actinomycetes isolated from Thailand.</title>
        <authorList>
            <person name="Thawai C."/>
        </authorList>
    </citation>
    <scope>NUCLEOTIDE SEQUENCE [LARGE SCALE GENOMIC DNA]</scope>
    <source>
        <strain evidence="3 4">FMUSA5-5</strain>
    </source>
</reference>
<feature type="domain" description="Tetracyclin repressor-like C-terminal" evidence="2">
    <location>
        <begin position="44"/>
        <end position="141"/>
    </location>
</feature>
<dbReference type="InterPro" id="IPR041678">
    <property type="entry name" value="TetR_C_16"/>
</dbReference>
<protein>
    <recommendedName>
        <fullName evidence="2">Tetracyclin repressor-like C-terminal domain-containing protein</fullName>
    </recommendedName>
</protein>
<dbReference type="Pfam" id="PF17920">
    <property type="entry name" value="TetR_C_16"/>
    <property type="match status" value="1"/>
</dbReference>
<evidence type="ECO:0000313" key="3">
    <source>
        <dbReference type="EMBL" id="NJP94831.1"/>
    </source>
</evidence>
<dbReference type="Proteomes" id="UP000696294">
    <property type="component" value="Unassembled WGS sequence"/>
</dbReference>
<gene>
    <name evidence="3" type="ORF">HCN51_36270</name>
</gene>
<feature type="compositionally biased region" description="Low complexity" evidence="1">
    <location>
        <begin position="266"/>
        <end position="282"/>
    </location>
</feature>
<feature type="region of interest" description="Disordered" evidence="1">
    <location>
        <begin position="321"/>
        <end position="366"/>
    </location>
</feature>
<feature type="region of interest" description="Disordered" evidence="1">
    <location>
        <begin position="264"/>
        <end position="299"/>
    </location>
</feature>
<keyword evidence="4" id="KW-1185">Reference proteome</keyword>
<evidence type="ECO:0000256" key="1">
    <source>
        <dbReference type="SAM" id="MobiDB-lite"/>
    </source>
</evidence>
<feature type="compositionally biased region" description="Low complexity" evidence="1">
    <location>
        <begin position="174"/>
        <end position="186"/>
    </location>
</feature>
<dbReference type="InterPro" id="IPR036271">
    <property type="entry name" value="Tet_transcr_reg_TetR-rel_C_sf"/>
</dbReference>
<sequence>MAGVDPALILQFYGNKDGLFDAALRVDPPTRSLLALVFEGETGTLGKRLLRRYLELWESPDTGARLLAVARGASASPSASAMVAAFMSEEVMLPLARAIGADHAELRANLTGAHLLGLATARYVLRVQPLASLDRERLVAVQALSCSATSPETSADTLLTPMRRPHRRWHCSSRPAAAAPPQGGPRRLIRPACGTDPAVRTPGRAVPALPLGGRLDIESAPVRAGPVHHDCQLRCQPLLTAPAGRPAGHGDDEDDGVPGALLIRFSSPAAPGRRVAPRASAGRSRRRTAAGPLWTGPGCSPRWLAPRASALRRRWPHCQVDAERRESHGGRGEGRPSPATGACGHERAHHSNGMTPPPTQDARYLH</sequence>
<feature type="compositionally biased region" description="Basic and acidic residues" evidence="1">
    <location>
        <begin position="321"/>
        <end position="334"/>
    </location>
</feature>
<proteinExistence type="predicted"/>
<comment type="caution">
    <text evidence="3">The sequence shown here is derived from an EMBL/GenBank/DDBJ whole genome shotgun (WGS) entry which is preliminary data.</text>
</comment>
<accession>A0ABX1BGD6</accession>
<dbReference type="SUPFAM" id="SSF48498">
    <property type="entry name" value="Tetracyclin repressor-like, C-terminal domain"/>
    <property type="match status" value="1"/>
</dbReference>
<dbReference type="Gene3D" id="1.10.357.10">
    <property type="entry name" value="Tetracycline Repressor, domain 2"/>
    <property type="match status" value="1"/>
</dbReference>
<feature type="region of interest" description="Disordered" evidence="1">
    <location>
        <begin position="168"/>
        <end position="187"/>
    </location>
</feature>
<name>A0ABX1BGD6_9ACTN</name>
<evidence type="ECO:0000259" key="2">
    <source>
        <dbReference type="Pfam" id="PF17920"/>
    </source>
</evidence>
<evidence type="ECO:0000313" key="4">
    <source>
        <dbReference type="Proteomes" id="UP000696294"/>
    </source>
</evidence>